<dbReference type="KEGG" id="bvi:Bcep1808_2694"/>
<reference evidence="3" key="1">
    <citation type="submission" date="2007-03" db="EMBL/GenBank/DDBJ databases">
        <title>Complete sequence of chromosome 1 of Burkholderia vietnamiensis G4.</title>
        <authorList>
            <consortium name="US DOE Joint Genome Institute"/>
            <person name="Copeland A."/>
            <person name="Lucas S."/>
            <person name="Lapidus A."/>
            <person name="Barry K."/>
            <person name="Detter J.C."/>
            <person name="Glavina del Rio T."/>
            <person name="Hammon N."/>
            <person name="Israni S."/>
            <person name="Dalin E."/>
            <person name="Tice H."/>
            <person name="Pitluck S."/>
            <person name="Chain P."/>
            <person name="Malfatti S."/>
            <person name="Shin M."/>
            <person name="Vergez L."/>
            <person name="Schmutz J."/>
            <person name="Larimer F."/>
            <person name="Land M."/>
            <person name="Hauser L."/>
            <person name="Kyrpides N."/>
            <person name="Tiedje J."/>
            <person name="Richardson P."/>
        </authorList>
    </citation>
    <scope>NUCLEOTIDE SEQUENCE [LARGE SCALE GENOMIC DNA]</scope>
    <source>
        <strain evidence="3">G4 / LMG 22486</strain>
    </source>
</reference>
<proteinExistence type="predicted"/>
<accession>A4JHD2</accession>
<dbReference type="EMBL" id="CP000614">
    <property type="protein sequence ID" value="ABO55685.1"/>
    <property type="molecule type" value="Genomic_DNA"/>
</dbReference>
<gene>
    <name evidence="2" type="ordered locus">Bcep1808_2694</name>
</gene>
<evidence type="ECO:0000313" key="3">
    <source>
        <dbReference type="Proteomes" id="UP000002287"/>
    </source>
</evidence>
<evidence type="ECO:0000313" key="2">
    <source>
        <dbReference type="EMBL" id="ABO55685.1"/>
    </source>
</evidence>
<name>A4JHD2_BURVG</name>
<dbReference type="Proteomes" id="UP000002287">
    <property type="component" value="Chromosome 1"/>
</dbReference>
<organism evidence="2 3">
    <name type="scientific">Burkholderia vietnamiensis (strain G4 / LMG 22486)</name>
    <name type="common">Burkholderia cepacia (strain R1808)</name>
    <dbReference type="NCBI Taxonomy" id="269482"/>
    <lineage>
        <taxon>Bacteria</taxon>
        <taxon>Pseudomonadati</taxon>
        <taxon>Pseudomonadota</taxon>
        <taxon>Betaproteobacteria</taxon>
        <taxon>Burkholderiales</taxon>
        <taxon>Burkholderiaceae</taxon>
        <taxon>Burkholderia</taxon>
        <taxon>Burkholderia cepacia complex</taxon>
    </lineage>
</organism>
<protein>
    <submittedName>
        <fullName evidence="2">Uncharacterized protein</fullName>
    </submittedName>
</protein>
<evidence type="ECO:0000256" key="1">
    <source>
        <dbReference type="SAM" id="MobiDB-lite"/>
    </source>
</evidence>
<feature type="compositionally biased region" description="Basic and acidic residues" evidence="1">
    <location>
        <begin position="1"/>
        <end position="14"/>
    </location>
</feature>
<dbReference type="HOGENOM" id="CLU_2244922_0_0_4"/>
<sequence length="104" mass="10941">METVRKEAASDARRSRTRVASQCDRMNDAAQCASVGAPARRTVSAKACISMFRRMTLASGRACIGAACGRGGVPSRRSVPKCRREMRGGSGAARACLPAGFSCE</sequence>
<feature type="region of interest" description="Disordered" evidence="1">
    <location>
        <begin position="1"/>
        <end position="20"/>
    </location>
</feature>
<dbReference type="AlphaFoldDB" id="A4JHD2"/>